<evidence type="ECO:0000256" key="3">
    <source>
        <dbReference type="ARBA" id="ARBA00022679"/>
    </source>
</evidence>
<dbReference type="SUPFAM" id="SSF53328">
    <property type="entry name" value="Formyltransferase"/>
    <property type="match status" value="1"/>
</dbReference>
<sequence length="284" mass="29573">VYLGNPAVAVPPLDALHGAGHEVVLVLTSPDRRRGRRSAPTPTPVAARAAELGIPVSHDLEAVADCGADLGVVVAFGRIVPVELLARVPMVNLHFSLLPRWRGAAPVERALLAGDPTTGVCLMDLAEGLDVGDVHARVETPIGPTDTAADLRDRLAELGATLLVDALAGGLGSPEAQAGEATYAHKVKREDLHLDWGRPAAELARVVRVGGAWTTFRGDDLKVWEAEVVDDLSTAAPGVLVDDQVATGAGDLRLVEVQPASRSRMATSAWLTGARPVAGERLGG</sequence>
<dbReference type="InterPro" id="IPR002376">
    <property type="entry name" value="Formyl_transf_N"/>
</dbReference>
<dbReference type="Gene3D" id="3.40.50.12230">
    <property type="match status" value="1"/>
</dbReference>
<dbReference type="GO" id="GO:0005829">
    <property type="term" value="C:cytosol"/>
    <property type="evidence" value="ECO:0007669"/>
    <property type="project" value="TreeGrafter"/>
</dbReference>
<dbReference type="CDD" id="cd08704">
    <property type="entry name" value="Met_tRNA_FMT_C"/>
    <property type="match status" value="1"/>
</dbReference>
<dbReference type="InterPro" id="IPR044135">
    <property type="entry name" value="Met-tRNA-FMT_C"/>
</dbReference>
<dbReference type="AlphaFoldDB" id="A0A381P2J7"/>
<proteinExistence type="inferred from homology"/>
<evidence type="ECO:0000256" key="2">
    <source>
        <dbReference type="ARBA" id="ARBA00012261"/>
    </source>
</evidence>
<dbReference type="SUPFAM" id="SSF50486">
    <property type="entry name" value="FMT C-terminal domain-like"/>
    <property type="match status" value="1"/>
</dbReference>
<evidence type="ECO:0000256" key="4">
    <source>
        <dbReference type="ARBA" id="ARBA00022917"/>
    </source>
</evidence>
<feature type="domain" description="Formyl transferase N-terminal" evidence="5">
    <location>
        <begin position="5"/>
        <end position="167"/>
    </location>
</feature>
<dbReference type="InterPro" id="IPR005793">
    <property type="entry name" value="Formyl_trans_C"/>
</dbReference>
<dbReference type="Pfam" id="PF02911">
    <property type="entry name" value="Formyl_trans_C"/>
    <property type="match status" value="1"/>
</dbReference>
<dbReference type="CDD" id="cd08646">
    <property type="entry name" value="FMT_core_Met-tRNA-FMT_N"/>
    <property type="match status" value="1"/>
</dbReference>
<dbReference type="GO" id="GO:0004479">
    <property type="term" value="F:methionyl-tRNA formyltransferase activity"/>
    <property type="evidence" value="ECO:0007669"/>
    <property type="project" value="UniProtKB-EC"/>
</dbReference>
<accession>A0A381P2J7</accession>
<feature type="domain" description="Formyl transferase C-terminal" evidence="6">
    <location>
        <begin position="186"/>
        <end position="274"/>
    </location>
</feature>
<dbReference type="PANTHER" id="PTHR11138:SF5">
    <property type="entry name" value="METHIONYL-TRNA FORMYLTRANSFERASE, MITOCHONDRIAL"/>
    <property type="match status" value="1"/>
</dbReference>
<evidence type="ECO:0000259" key="6">
    <source>
        <dbReference type="Pfam" id="PF02911"/>
    </source>
</evidence>
<dbReference type="EMBL" id="UINC01000778">
    <property type="protein sequence ID" value="SUZ61090.1"/>
    <property type="molecule type" value="Genomic_DNA"/>
</dbReference>
<dbReference type="Pfam" id="PF00551">
    <property type="entry name" value="Formyl_trans_N"/>
    <property type="match status" value="1"/>
</dbReference>
<protein>
    <recommendedName>
        <fullName evidence="2">methionyl-tRNA formyltransferase</fullName>
        <ecNumber evidence="2">2.1.2.9</ecNumber>
    </recommendedName>
</protein>
<feature type="non-terminal residue" evidence="7">
    <location>
        <position position="1"/>
    </location>
</feature>
<dbReference type="EC" id="2.1.2.9" evidence="2"/>
<evidence type="ECO:0000259" key="5">
    <source>
        <dbReference type="Pfam" id="PF00551"/>
    </source>
</evidence>
<dbReference type="HAMAP" id="MF_00182">
    <property type="entry name" value="Formyl_trans"/>
    <property type="match status" value="1"/>
</dbReference>
<evidence type="ECO:0000256" key="1">
    <source>
        <dbReference type="ARBA" id="ARBA00010699"/>
    </source>
</evidence>
<name>A0A381P2J7_9ZZZZ</name>
<dbReference type="InterPro" id="IPR041711">
    <property type="entry name" value="Met-tRNA-FMT_N"/>
</dbReference>
<dbReference type="InterPro" id="IPR005794">
    <property type="entry name" value="Fmt"/>
</dbReference>
<evidence type="ECO:0000313" key="7">
    <source>
        <dbReference type="EMBL" id="SUZ61090.1"/>
    </source>
</evidence>
<reference evidence="7" key="1">
    <citation type="submission" date="2018-05" db="EMBL/GenBank/DDBJ databases">
        <authorList>
            <person name="Lanie J.A."/>
            <person name="Ng W.-L."/>
            <person name="Kazmierczak K.M."/>
            <person name="Andrzejewski T.M."/>
            <person name="Davidsen T.M."/>
            <person name="Wayne K.J."/>
            <person name="Tettelin H."/>
            <person name="Glass J.I."/>
            <person name="Rusch D."/>
            <person name="Podicherti R."/>
            <person name="Tsui H.-C.T."/>
            <person name="Winkler M.E."/>
        </authorList>
    </citation>
    <scope>NUCLEOTIDE SEQUENCE</scope>
</reference>
<dbReference type="InterPro" id="IPR036477">
    <property type="entry name" value="Formyl_transf_N_sf"/>
</dbReference>
<dbReference type="PANTHER" id="PTHR11138">
    <property type="entry name" value="METHIONYL-TRNA FORMYLTRANSFERASE"/>
    <property type="match status" value="1"/>
</dbReference>
<gene>
    <name evidence="7" type="ORF">METZ01_LOCUS13944</name>
</gene>
<comment type="similarity">
    <text evidence="1">Belongs to the Fmt family.</text>
</comment>
<keyword evidence="3" id="KW-0808">Transferase</keyword>
<dbReference type="InterPro" id="IPR011034">
    <property type="entry name" value="Formyl_transferase-like_C_sf"/>
</dbReference>
<organism evidence="7">
    <name type="scientific">marine metagenome</name>
    <dbReference type="NCBI Taxonomy" id="408172"/>
    <lineage>
        <taxon>unclassified sequences</taxon>
        <taxon>metagenomes</taxon>
        <taxon>ecological metagenomes</taxon>
    </lineage>
</organism>
<keyword evidence="4" id="KW-0648">Protein biosynthesis</keyword>